<evidence type="ECO:0000256" key="3">
    <source>
        <dbReference type="ARBA" id="ARBA00023295"/>
    </source>
</evidence>
<dbReference type="SUPFAM" id="SSF49785">
    <property type="entry name" value="Galactose-binding domain-like"/>
    <property type="match status" value="2"/>
</dbReference>
<dbReference type="InterPro" id="IPR001547">
    <property type="entry name" value="Glyco_hydro_5"/>
</dbReference>
<name>A0A2N3IBG0_9BACT</name>
<gene>
    <name evidence="6" type="ORF">BZG01_07575</name>
</gene>
<dbReference type="GO" id="GO:0009251">
    <property type="term" value="P:glucan catabolic process"/>
    <property type="evidence" value="ECO:0007669"/>
    <property type="project" value="TreeGrafter"/>
</dbReference>
<dbReference type="GO" id="GO:0009986">
    <property type="term" value="C:cell surface"/>
    <property type="evidence" value="ECO:0007669"/>
    <property type="project" value="TreeGrafter"/>
</dbReference>
<evidence type="ECO:0000313" key="7">
    <source>
        <dbReference type="Proteomes" id="UP000233618"/>
    </source>
</evidence>
<dbReference type="InterPro" id="IPR017853">
    <property type="entry name" value="GH"/>
</dbReference>
<dbReference type="InterPro" id="IPR008979">
    <property type="entry name" value="Galactose-bd-like_sf"/>
</dbReference>
<dbReference type="AlphaFoldDB" id="A0A2N3IBG0"/>
<dbReference type="Gene3D" id="2.60.120.260">
    <property type="entry name" value="Galactose-binding domain-like"/>
    <property type="match status" value="2"/>
</dbReference>
<keyword evidence="1 4" id="KW-0732">Signal</keyword>
<dbReference type="GO" id="GO:0030246">
    <property type="term" value="F:carbohydrate binding"/>
    <property type="evidence" value="ECO:0007669"/>
    <property type="project" value="InterPro"/>
</dbReference>
<dbReference type="SMART" id="SM00606">
    <property type="entry name" value="CBD_IV"/>
    <property type="match status" value="2"/>
</dbReference>
<keyword evidence="3" id="KW-0326">Glycosidase</keyword>
<evidence type="ECO:0000256" key="2">
    <source>
        <dbReference type="ARBA" id="ARBA00022801"/>
    </source>
</evidence>
<dbReference type="GO" id="GO:0008422">
    <property type="term" value="F:beta-glucosidase activity"/>
    <property type="evidence" value="ECO:0007669"/>
    <property type="project" value="TreeGrafter"/>
</dbReference>
<dbReference type="Pfam" id="PF03422">
    <property type="entry name" value="CBM_6"/>
    <property type="match status" value="2"/>
</dbReference>
<dbReference type="Proteomes" id="UP000233618">
    <property type="component" value="Unassembled WGS sequence"/>
</dbReference>
<protein>
    <submittedName>
        <fullName evidence="6">Glycoside hydrolase family 5</fullName>
    </submittedName>
</protein>
<dbReference type="Pfam" id="PF00150">
    <property type="entry name" value="Cellulase"/>
    <property type="match status" value="1"/>
</dbReference>
<dbReference type="InterPro" id="IPR006584">
    <property type="entry name" value="Cellulose-bd_IV"/>
</dbReference>
<dbReference type="InterPro" id="IPR050386">
    <property type="entry name" value="Glycosyl_hydrolase_5"/>
</dbReference>
<sequence length="901" mass="101828">MKIFLNLSFFILLFLSFSAPAFSQGFVHVNGTSIVDGNGNNLIIRSIGTGNWMIQEGYMMQSADVAGTQHEFRNKLIETVGETRTNEFYDVWLSNHFRKIDVDSMSAWGFNCIRVAMHYKWFTPAIENEPVQGEITWTDKGFDMIDNLLSWCADNQMYLILDLHGAPGGQGKDAAISDYDSSKPSLWESDLNKDKTVALWKKIAERYSNEPWIGGYDLINEINWTFPEGNNSKIRDLYGKITDAIREVDKNHILFIEGNSFANDFSGLTPAWDDNMVYSFHKYWTYNDANALKWITDFREEQNRPVWLGETGENSNTWFTNLAALAESNNVGWSWWPVKKSGINNILKVETNADYLQMIEMWKGNSTMTSDEAFSAVMTFANNHKFENCTIQYDVIDALIRQPHTTETRPFKTHTTSQKIFAVDYDLGRNNYAYFDTDTANYHLNTGEYKAWNQGWEYRNDGVDIEKCSDTETNGYNVGFVKKGEWLQYTVNSEANAAYKLEIRTAGTGKASMHIEANGQIVSETFELPSTGSWTSYITSTINNIILPKGMVKIKLVFDGGELNVNHFSLIEPVEISAVPFKLLKAGSAKIDNEIFLDLNQPITSVENDININEFELKVDGESVSISDFILDTNNSRKMILMTEKDLFYNQEIKLSYTGNSVKSGSKELESFTNVIVENNFNRHFEIPGKIEAENFMTNSGFELEDCTDTGKGKNTSYASDGDYLEYLLYVPAAGTFTMNLRIATAKNAKILVLNSVNGEMVSNESVSFGSTNGWQSWQTKSITIDLPKGKTVLRLLSESGEHNLNWISFDDGTVTGIENPIHESKFEVFPNPTSNFLNINFESSSSRQISLFTMGGTQLFSQLSSEKNHSINVNRYATGTYLLTVSGEDMNKTVKVLIVK</sequence>
<feature type="domain" description="CBM6" evidence="5">
    <location>
        <begin position="689"/>
        <end position="811"/>
    </location>
</feature>
<dbReference type="InterPro" id="IPR005084">
    <property type="entry name" value="CBM6"/>
</dbReference>
<evidence type="ECO:0000259" key="5">
    <source>
        <dbReference type="PROSITE" id="PS51175"/>
    </source>
</evidence>
<feature type="domain" description="CBM6" evidence="5">
    <location>
        <begin position="447"/>
        <end position="571"/>
    </location>
</feature>
<evidence type="ECO:0000256" key="4">
    <source>
        <dbReference type="SAM" id="SignalP"/>
    </source>
</evidence>
<dbReference type="SUPFAM" id="SSF51445">
    <property type="entry name" value="(Trans)glycosidases"/>
    <property type="match status" value="1"/>
</dbReference>
<dbReference type="CDD" id="cd04080">
    <property type="entry name" value="CBM6_cellulase-like"/>
    <property type="match status" value="2"/>
</dbReference>
<evidence type="ECO:0000256" key="1">
    <source>
        <dbReference type="ARBA" id="ARBA00022729"/>
    </source>
</evidence>
<dbReference type="Pfam" id="PF18962">
    <property type="entry name" value="Por_Secre_tail"/>
    <property type="match status" value="1"/>
</dbReference>
<keyword evidence="7" id="KW-1185">Reference proteome</keyword>
<dbReference type="GO" id="GO:0005576">
    <property type="term" value="C:extracellular region"/>
    <property type="evidence" value="ECO:0007669"/>
    <property type="project" value="TreeGrafter"/>
</dbReference>
<proteinExistence type="predicted"/>
<dbReference type="PROSITE" id="PS51175">
    <property type="entry name" value="CBM6"/>
    <property type="match status" value="2"/>
</dbReference>
<feature type="chain" id="PRO_5014716641" evidence="4">
    <location>
        <begin position="22"/>
        <end position="901"/>
    </location>
</feature>
<accession>A0A2N3IBG0</accession>
<dbReference type="InterPro" id="IPR026444">
    <property type="entry name" value="Secre_tail"/>
</dbReference>
<evidence type="ECO:0000313" key="6">
    <source>
        <dbReference type="EMBL" id="PKQ67605.1"/>
    </source>
</evidence>
<dbReference type="Gene3D" id="3.20.20.80">
    <property type="entry name" value="Glycosidases"/>
    <property type="match status" value="1"/>
</dbReference>
<reference evidence="6 7" key="1">
    <citation type="journal article" date="2017" name="Front. Microbiol.">
        <title>Labilibaculum manganireducens gen. nov., sp. nov. and Labilibaculum filiforme sp. nov., Novel Bacteroidetes Isolated from Subsurface Sediments of the Baltic Sea.</title>
        <authorList>
            <person name="Vandieken V."/>
            <person name="Marshall I.P."/>
            <person name="Niemann H."/>
            <person name="Engelen B."/>
            <person name="Cypionka H."/>
        </authorList>
    </citation>
    <scope>NUCLEOTIDE SEQUENCE [LARGE SCALE GENOMIC DNA]</scope>
    <source>
        <strain evidence="6 7">59.10-2M</strain>
    </source>
</reference>
<keyword evidence="2 6" id="KW-0378">Hydrolase</keyword>
<dbReference type="NCBIfam" id="TIGR04183">
    <property type="entry name" value="Por_Secre_tail"/>
    <property type="match status" value="1"/>
</dbReference>
<dbReference type="PANTHER" id="PTHR31297:SF13">
    <property type="entry name" value="PUTATIVE-RELATED"/>
    <property type="match status" value="1"/>
</dbReference>
<organism evidence="6 7">
    <name type="scientific">Labilibaculum manganireducens</name>
    <dbReference type="NCBI Taxonomy" id="1940525"/>
    <lineage>
        <taxon>Bacteria</taxon>
        <taxon>Pseudomonadati</taxon>
        <taxon>Bacteroidota</taxon>
        <taxon>Bacteroidia</taxon>
        <taxon>Marinilabiliales</taxon>
        <taxon>Marinifilaceae</taxon>
        <taxon>Labilibaculum</taxon>
    </lineage>
</organism>
<comment type="caution">
    <text evidence="6">The sequence shown here is derived from an EMBL/GenBank/DDBJ whole genome shotgun (WGS) entry which is preliminary data.</text>
</comment>
<dbReference type="PANTHER" id="PTHR31297">
    <property type="entry name" value="GLUCAN ENDO-1,6-BETA-GLUCOSIDASE B"/>
    <property type="match status" value="1"/>
</dbReference>
<feature type="signal peptide" evidence="4">
    <location>
        <begin position="1"/>
        <end position="21"/>
    </location>
</feature>
<dbReference type="EMBL" id="MVDE01000008">
    <property type="protein sequence ID" value="PKQ67605.1"/>
    <property type="molecule type" value="Genomic_DNA"/>
</dbReference>